<dbReference type="PANTHER" id="PTHR11802">
    <property type="entry name" value="SERINE PROTEASE FAMILY S10 SERINE CARBOXYPEPTIDASE"/>
    <property type="match status" value="1"/>
</dbReference>
<evidence type="ECO:0000256" key="2">
    <source>
        <dbReference type="SAM" id="MobiDB-lite"/>
    </source>
</evidence>
<protein>
    <submittedName>
        <fullName evidence="3">Uncharacterized protein</fullName>
    </submittedName>
</protein>
<dbReference type="GO" id="GO:0016747">
    <property type="term" value="F:acyltransferase activity, transferring groups other than amino-acyl groups"/>
    <property type="evidence" value="ECO:0007669"/>
    <property type="project" value="TreeGrafter"/>
</dbReference>
<reference evidence="3 4" key="1">
    <citation type="journal article" date="2023" name="Hortic Res">
        <title>Pangenome of water caltrop reveals structural variations and asymmetric subgenome divergence after allopolyploidization.</title>
        <authorList>
            <person name="Zhang X."/>
            <person name="Chen Y."/>
            <person name="Wang L."/>
            <person name="Yuan Y."/>
            <person name="Fang M."/>
            <person name="Shi L."/>
            <person name="Lu R."/>
            <person name="Comes H.P."/>
            <person name="Ma Y."/>
            <person name="Chen Y."/>
            <person name="Huang G."/>
            <person name="Zhou Y."/>
            <person name="Zheng Z."/>
            <person name="Qiu Y."/>
        </authorList>
    </citation>
    <scope>NUCLEOTIDE SEQUENCE [LARGE SCALE GENOMIC DNA]</scope>
    <source>
        <strain evidence="3">F231</strain>
    </source>
</reference>
<dbReference type="Proteomes" id="UP001346149">
    <property type="component" value="Unassembled WGS sequence"/>
</dbReference>
<keyword evidence="4" id="KW-1185">Reference proteome</keyword>
<proteinExistence type="inferred from homology"/>
<dbReference type="AlphaFoldDB" id="A0AAN7LPX7"/>
<dbReference type="EMBL" id="JAXQNO010000011">
    <property type="protein sequence ID" value="KAK4789204.1"/>
    <property type="molecule type" value="Genomic_DNA"/>
</dbReference>
<gene>
    <name evidence="3" type="ORF">SAY86_020523</name>
</gene>
<feature type="region of interest" description="Disordered" evidence="2">
    <location>
        <begin position="116"/>
        <end position="154"/>
    </location>
</feature>
<dbReference type="Gene3D" id="3.40.50.1820">
    <property type="entry name" value="alpha/beta hydrolase"/>
    <property type="match status" value="1"/>
</dbReference>
<evidence type="ECO:0000256" key="1">
    <source>
        <dbReference type="ARBA" id="ARBA00009431"/>
    </source>
</evidence>
<sequence length="276" mass="30439">MSACSVSMQNGCMGLRGKRYAEKEGKKQGRKVTDPTIDGNAAVRLAHGMALISDELSESLQRTCKGQYRFCDPSNADCLRDIIAYVQARHAFIIIYTSIDLHIAWCGSRDEPDSGAALPVRSSEAGAGDGRRGAGKSKVPHRTSLPRRPSSSSPSRLIMPDLWCMCYVRSRRSKLASSESSWCNELLPSYGYKLAPKWINDEDVQDGSSRHKACSTTRTLAAMDADLSYKHAFNLISGEHGIIISFVGTQAWIRYLNYSVVDDDRRPWIVNGQIGG</sequence>
<organism evidence="3 4">
    <name type="scientific">Trapa natans</name>
    <name type="common">Water chestnut</name>
    <dbReference type="NCBI Taxonomy" id="22666"/>
    <lineage>
        <taxon>Eukaryota</taxon>
        <taxon>Viridiplantae</taxon>
        <taxon>Streptophyta</taxon>
        <taxon>Embryophyta</taxon>
        <taxon>Tracheophyta</taxon>
        <taxon>Spermatophyta</taxon>
        <taxon>Magnoliopsida</taxon>
        <taxon>eudicotyledons</taxon>
        <taxon>Gunneridae</taxon>
        <taxon>Pentapetalae</taxon>
        <taxon>rosids</taxon>
        <taxon>malvids</taxon>
        <taxon>Myrtales</taxon>
        <taxon>Lythraceae</taxon>
        <taxon>Trapa</taxon>
    </lineage>
</organism>
<name>A0AAN7LPX7_TRANT</name>
<dbReference type="GO" id="GO:0019748">
    <property type="term" value="P:secondary metabolic process"/>
    <property type="evidence" value="ECO:0007669"/>
    <property type="project" value="TreeGrafter"/>
</dbReference>
<comment type="similarity">
    <text evidence="1">Belongs to the peptidase S10 family.</text>
</comment>
<dbReference type="SUPFAM" id="SSF53474">
    <property type="entry name" value="alpha/beta-Hydrolases"/>
    <property type="match status" value="1"/>
</dbReference>
<evidence type="ECO:0000313" key="4">
    <source>
        <dbReference type="Proteomes" id="UP001346149"/>
    </source>
</evidence>
<dbReference type="InterPro" id="IPR029058">
    <property type="entry name" value="AB_hydrolase_fold"/>
</dbReference>
<dbReference type="Pfam" id="PF00450">
    <property type="entry name" value="Peptidase_S10"/>
    <property type="match status" value="1"/>
</dbReference>
<dbReference type="PANTHER" id="PTHR11802:SF29">
    <property type="entry name" value="SERINE CARBOXYPEPTIDASE-LIKE 19"/>
    <property type="match status" value="1"/>
</dbReference>
<dbReference type="GO" id="GO:0004185">
    <property type="term" value="F:serine-type carboxypeptidase activity"/>
    <property type="evidence" value="ECO:0007669"/>
    <property type="project" value="InterPro"/>
</dbReference>
<comment type="caution">
    <text evidence="3">The sequence shown here is derived from an EMBL/GenBank/DDBJ whole genome shotgun (WGS) entry which is preliminary data.</text>
</comment>
<feature type="compositionally biased region" description="Basic residues" evidence="2">
    <location>
        <begin position="133"/>
        <end position="145"/>
    </location>
</feature>
<evidence type="ECO:0000313" key="3">
    <source>
        <dbReference type="EMBL" id="KAK4789204.1"/>
    </source>
</evidence>
<dbReference type="GO" id="GO:0006508">
    <property type="term" value="P:proteolysis"/>
    <property type="evidence" value="ECO:0007669"/>
    <property type="project" value="InterPro"/>
</dbReference>
<dbReference type="InterPro" id="IPR001563">
    <property type="entry name" value="Peptidase_S10"/>
</dbReference>
<accession>A0AAN7LPX7</accession>